<reference evidence="2 3" key="1">
    <citation type="submission" date="2019-10" db="EMBL/GenBank/DDBJ databases">
        <title>Epibacterium sp. nov., isolated from seawater.</title>
        <authorList>
            <person name="Zhang X."/>
            <person name="Li N."/>
        </authorList>
    </citation>
    <scope>NUCLEOTIDE SEQUENCE [LARGE SCALE GENOMIC DNA]</scope>
    <source>
        <strain evidence="2 3">SM1979</strain>
    </source>
</reference>
<accession>A0A843YK12</accession>
<organism evidence="2 3">
    <name type="scientific">Tritonibacter litoralis</name>
    <dbReference type="NCBI Taxonomy" id="2662264"/>
    <lineage>
        <taxon>Bacteria</taxon>
        <taxon>Pseudomonadati</taxon>
        <taxon>Pseudomonadota</taxon>
        <taxon>Alphaproteobacteria</taxon>
        <taxon>Rhodobacterales</taxon>
        <taxon>Paracoccaceae</taxon>
        <taxon>Tritonibacter</taxon>
    </lineage>
</organism>
<dbReference type="RefSeq" id="WP_153216450.1">
    <property type="nucleotide sequence ID" value="NZ_WIBF01000008.1"/>
</dbReference>
<protein>
    <recommendedName>
        <fullName evidence="1">TniQ domain-containing protein</fullName>
    </recommendedName>
</protein>
<evidence type="ECO:0000313" key="2">
    <source>
        <dbReference type="EMBL" id="MQQ09509.1"/>
    </source>
</evidence>
<proteinExistence type="predicted"/>
<dbReference type="AlphaFoldDB" id="A0A843YK12"/>
<dbReference type="EMBL" id="WIBF01000008">
    <property type="protein sequence ID" value="MQQ09509.1"/>
    <property type="molecule type" value="Genomic_DNA"/>
</dbReference>
<dbReference type="Pfam" id="PF06527">
    <property type="entry name" value="TniQ"/>
    <property type="match status" value="1"/>
</dbReference>
<gene>
    <name evidence="2" type="ORF">GFB49_13655</name>
</gene>
<evidence type="ECO:0000313" key="3">
    <source>
        <dbReference type="Proteomes" id="UP000444174"/>
    </source>
</evidence>
<sequence>MTGVLYPLLPLKEQETASSWVCRLADFHTGGPLLSFLNDQALSAKDVSLGKRDNMLRLSDVTGVAFEELVSRQPEQVAKRRYRFRNEEFSTEFMVGMRTAFCAACILENDVSGSHRRVGIWPWLFASVRTCEKHTSALQYVSVKHWAGKLRNLHEVAPEGQALFQLADSARQRSCSPLQRYLLNRLEGGSGPDWMDNQSLEQACWATKMLGVLDGWGTKPDLNEFDDHDWDQAERLGYEIAQAGEQSIRDVFSDVLRRAAIRRGKAGPSGVFGFLYEKLQSKKLNRDPGPIRSVLREFILDEMVVSVGFNLLGEEVQKTRRHHAHSLAVKYKLHPKTVHRALVAQGLISSHDLDHMSGLETFDAAEGEEMARSICRAIPVSKLAKYMNATRPQVDICLKEGFLQSLAGAEMKVAQVLEGVDAEKVDCFLARLSNEARIVGVPARGLANIPQAAQEAKRYSGDILRLLLEGKLTRVEQKQGTKGYLAILVCPKEVRKLLPRDTSHLPLCKAEAAALLGVNLVALDALLGLKGGVPLLRWVKDTLPGPIKVRIENEEVERFLTTHITLGELQKRSGLHQQTMRKLLRQKCIEPLYDPKKIRVYLYDRGEALAAIQ</sequence>
<feature type="domain" description="TniQ" evidence="1">
    <location>
        <begin position="11"/>
        <end position="138"/>
    </location>
</feature>
<evidence type="ECO:0000259" key="1">
    <source>
        <dbReference type="Pfam" id="PF06527"/>
    </source>
</evidence>
<dbReference type="Proteomes" id="UP000444174">
    <property type="component" value="Unassembled WGS sequence"/>
</dbReference>
<keyword evidence="3" id="KW-1185">Reference proteome</keyword>
<name>A0A843YK12_9RHOB</name>
<dbReference type="InterPro" id="IPR009492">
    <property type="entry name" value="TniQ"/>
</dbReference>
<comment type="caution">
    <text evidence="2">The sequence shown here is derived from an EMBL/GenBank/DDBJ whole genome shotgun (WGS) entry which is preliminary data.</text>
</comment>